<proteinExistence type="predicted"/>
<protein>
    <submittedName>
        <fullName evidence="1">Transposase</fullName>
    </submittedName>
</protein>
<keyword evidence="2" id="KW-1185">Reference proteome</keyword>
<dbReference type="AlphaFoldDB" id="G6YJZ5"/>
<dbReference type="eggNOG" id="COG4584">
    <property type="taxonomic scope" value="Bacteria"/>
</dbReference>
<gene>
    <name evidence="1" type="ORF">MEA186_31646</name>
</gene>
<feature type="non-terminal residue" evidence="1">
    <location>
        <position position="1"/>
    </location>
</feature>
<accession>G6YJZ5</accession>
<evidence type="ECO:0000313" key="2">
    <source>
        <dbReference type="Proteomes" id="UP000002949"/>
    </source>
</evidence>
<reference evidence="1 2" key="1">
    <citation type="journal article" date="2012" name="J. Bacteriol.">
        <title>Draft Genome Sequence of Plant Growth-Promoting Rhizobium Mesorhizobium amorphae, Isolated from Zinc-Lead Mine Tailings.</title>
        <authorList>
            <person name="Hao X."/>
            <person name="Lin Y."/>
            <person name="Johnstone L."/>
            <person name="Baltrus D.A."/>
            <person name="Miller S.J."/>
            <person name="Wei G."/>
            <person name="Rensing C."/>
        </authorList>
    </citation>
    <scope>NUCLEOTIDE SEQUENCE [LARGE SCALE GENOMIC DNA]</scope>
    <source>
        <strain evidence="1 2">CCNWGS0123</strain>
    </source>
</reference>
<dbReference type="EMBL" id="AGSN01000224">
    <property type="protein sequence ID" value="EHH04364.1"/>
    <property type="molecule type" value="Genomic_DNA"/>
</dbReference>
<sequence>KPMALLNLIYRDQLFPREAYRRTFDMLIERLPERQACRTPWSSFSPWRMSAAARANWPIN</sequence>
<evidence type="ECO:0000313" key="1">
    <source>
        <dbReference type="EMBL" id="EHH04364.1"/>
    </source>
</evidence>
<dbReference type="Proteomes" id="UP000002949">
    <property type="component" value="Unassembled WGS sequence"/>
</dbReference>
<dbReference type="PATRIC" id="fig|1082933.3.peg.6145"/>
<name>G6YJZ5_9HYPH</name>
<organism evidence="1 2">
    <name type="scientific">Mesorhizobium amorphae CCNWGS0123</name>
    <dbReference type="NCBI Taxonomy" id="1082933"/>
    <lineage>
        <taxon>Bacteria</taxon>
        <taxon>Pseudomonadati</taxon>
        <taxon>Pseudomonadota</taxon>
        <taxon>Alphaproteobacteria</taxon>
        <taxon>Hyphomicrobiales</taxon>
        <taxon>Phyllobacteriaceae</taxon>
        <taxon>Mesorhizobium</taxon>
    </lineage>
</organism>